<keyword evidence="3" id="KW-1185">Reference proteome</keyword>
<protein>
    <submittedName>
        <fullName evidence="2">Uncharacterized protein</fullName>
    </submittedName>
</protein>
<evidence type="ECO:0000313" key="2">
    <source>
        <dbReference type="EMBL" id="CAH2075226.1"/>
    </source>
</evidence>
<evidence type="ECO:0000256" key="1">
    <source>
        <dbReference type="SAM" id="MobiDB-lite"/>
    </source>
</evidence>
<feature type="region of interest" description="Disordered" evidence="1">
    <location>
        <begin position="44"/>
        <end position="138"/>
    </location>
</feature>
<name>A0ABN8J3G4_9NEOP</name>
<evidence type="ECO:0000313" key="3">
    <source>
        <dbReference type="Proteomes" id="UP000837857"/>
    </source>
</evidence>
<reference evidence="2" key="1">
    <citation type="submission" date="2022-03" db="EMBL/GenBank/DDBJ databases">
        <authorList>
            <person name="Martin H S."/>
        </authorList>
    </citation>
    <scope>NUCLEOTIDE SEQUENCE</scope>
</reference>
<accession>A0ABN8J3G4</accession>
<feature type="compositionally biased region" description="Polar residues" evidence="1">
    <location>
        <begin position="71"/>
        <end position="86"/>
    </location>
</feature>
<feature type="compositionally biased region" description="Basic and acidic residues" evidence="1">
    <location>
        <begin position="111"/>
        <end position="123"/>
    </location>
</feature>
<proteinExistence type="predicted"/>
<dbReference type="Proteomes" id="UP000837857">
    <property type="component" value="Chromosome 8"/>
</dbReference>
<feature type="non-terminal residue" evidence="2">
    <location>
        <position position="138"/>
    </location>
</feature>
<organism evidence="2 3">
    <name type="scientific">Iphiclides podalirius</name>
    <name type="common">scarce swallowtail</name>
    <dbReference type="NCBI Taxonomy" id="110791"/>
    <lineage>
        <taxon>Eukaryota</taxon>
        <taxon>Metazoa</taxon>
        <taxon>Ecdysozoa</taxon>
        <taxon>Arthropoda</taxon>
        <taxon>Hexapoda</taxon>
        <taxon>Insecta</taxon>
        <taxon>Pterygota</taxon>
        <taxon>Neoptera</taxon>
        <taxon>Endopterygota</taxon>
        <taxon>Lepidoptera</taxon>
        <taxon>Glossata</taxon>
        <taxon>Ditrysia</taxon>
        <taxon>Papilionoidea</taxon>
        <taxon>Papilionidae</taxon>
        <taxon>Papilioninae</taxon>
        <taxon>Iphiclides</taxon>
    </lineage>
</organism>
<gene>
    <name evidence="2" type="ORF">IPOD504_LOCUS16605</name>
</gene>
<dbReference type="EMBL" id="OW152820">
    <property type="protein sequence ID" value="CAH2075226.1"/>
    <property type="molecule type" value="Genomic_DNA"/>
</dbReference>
<sequence length="138" mass="15484">MLVHKGIVSVNKPWESDIQCPDDQEGSAPTHASLLPTATLSHAQTNEQDCVREEEEGQKDTVTPTLAADSSAENVTPLGDNSQQLLSPEHVTITRGVRRPQYSDDEEDMAEADRISRAQEQRKFPKRNRPKVDYKKIF</sequence>